<evidence type="ECO:0000313" key="3">
    <source>
        <dbReference type="Proteomes" id="UP000298061"/>
    </source>
</evidence>
<gene>
    <name evidence="2" type="ORF">EWM64_g436</name>
</gene>
<keyword evidence="3" id="KW-1185">Reference proteome</keyword>
<organism evidence="2 3">
    <name type="scientific">Hericium alpestre</name>
    <dbReference type="NCBI Taxonomy" id="135208"/>
    <lineage>
        <taxon>Eukaryota</taxon>
        <taxon>Fungi</taxon>
        <taxon>Dikarya</taxon>
        <taxon>Basidiomycota</taxon>
        <taxon>Agaricomycotina</taxon>
        <taxon>Agaricomycetes</taxon>
        <taxon>Russulales</taxon>
        <taxon>Hericiaceae</taxon>
        <taxon>Hericium</taxon>
    </lineage>
</organism>
<feature type="region of interest" description="Disordered" evidence="1">
    <location>
        <begin position="1"/>
        <end position="134"/>
    </location>
</feature>
<evidence type="ECO:0000313" key="2">
    <source>
        <dbReference type="EMBL" id="TFY83567.1"/>
    </source>
</evidence>
<accession>A0A4Z0AB42</accession>
<feature type="compositionally biased region" description="Low complexity" evidence="1">
    <location>
        <begin position="90"/>
        <end position="111"/>
    </location>
</feature>
<reference evidence="2 3" key="1">
    <citation type="submission" date="2019-02" db="EMBL/GenBank/DDBJ databases">
        <title>Genome sequencing of the rare red list fungi Hericium alpestre (H. flagellum).</title>
        <authorList>
            <person name="Buettner E."/>
            <person name="Kellner H."/>
        </authorList>
    </citation>
    <scope>NUCLEOTIDE SEQUENCE [LARGE SCALE GENOMIC DNA]</scope>
    <source>
        <strain evidence="2 3">DSM 108284</strain>
    </source>
</reference>
<dbReference type="EMBL" id="SFCI01000021">
    <property type="protein sequence ID" value="TFY83567.1"/>
    <property type="molecule type" value="Genomic_DNA"/>
</dbReference>
<proteinExistence type="predicted"/>
<dbReference type="STRING" id="135208.A0A4Z0AB42"/>
<feature type="compositionally biased region" description="Basic and acidic residues" evidence="1">
    <location>
        <begin position="24"/>
        <end position="46"/>
    </location>
</feature>
<evidence type="ECO:0000256" key="1">
    <source>
        <dbReference type="SAM" id="MobiDB-lite"/>
    </source>
</evidence>
<comment type="caution">
    <text evidence="2">The sequence shown here is derived from an EMBL/GenBank/DDBJ whole genome shotgun (WGS) entry which is preliminary data.</text>
</comment>
<dbReference type="OrthoDB" id="1748655at2759"/>
<feature type="compositionally biased region" description="Polar residues" evidence="1">
    <location>
        <begin position="47"/>
        <end position="69"/>
    </location>
</feature>
<dbReference type="AlphaFoldDB" id="A0A4Z0AB42"/>
<protein>
    <submittedName>
        <fullName evidence="2">Uncharacterized protein</fullName>
    </submittedName>
</protein>
<dbReference type="Proteomes" id="UP000298061">
    <property type="component" value="Unassembled WGS sequence"/>
</dbReference>
<name>A0A4Z0AB42_9AGAM</name>
<sequence length="134" mass="13830">MPSGAAGAVPRASPFGAAKPVDVTAREKLITERLERDREVTKERVSHSMSRTSSRTGSDRNGPSRTSPHGSVPPSPGTTTNNAPANVRPAFSFAAAASAKKAAEAAESVSAEKAEAEEEAQVSSVSEQLGEVTI</sequence>